<evidence type="ECO:0000313" key="2">
    <source>
        <dbReference type="EMBL" id="KAJ8868716.1"/>
    </source>
</evidence>
<comment type="caution">
    <text evidence="2">The sequence shown here is derived from an EMBL/GenBank/DDBJ whole genome shotgun (WGS) entry which is preliminary data.</text>
</comment>
<evidence type="ECO:0000313" key="3">
    <source>
        <dbReference type="Proteomes" id="UP001159363"/>
    </source>
</evidence>
<gene>
    <name evidence="2" type="ORF">PR048_030255</name>
</gene>
<reference evidence="2 3" key="1">
    <citation type="submission" date="2023-02" db="EMBL/GenBank/DDBJ databases">
        <title>LHISI_Scaffold_Assembly.</title>
        <authorList>
            <person name="Stuart O.P."/>
            <person name="Cleave R."/>
            <person name="Magrath M.J.L."/>
            <person name="Mikheyev A.S."/>
        </authorList>
    </citation>
    <scope>NUCLEOTIDE SEQUENCE [LARGE SCALE GENOMIC DNA]</scope>
    <source>
        <strain evidence="2">Daus_M_001</strain>
        <tissue evidence="2">Leg muscle</tissue>
    </source>
</reference>
<sequence>MEQRRNARAAETGDPEKTRRLTASSGTISTRIRSDSARVGTLFALVGGEQSNRLATAAPLKLYGSGTRIIELKRNNTLCVTHIELSSQGRGGRVGEINRGVCFTTRTYSCHRKIPRGILTDCYVSLVCAADLGTPGWLSSERKKTISGKVTGGREVCDCEYQTVKCAAGRLDYWTRCDSHGSNCVYPDAIKAIDYCGKSLAVLPTCRESIPQGPSEPGSIPDGVLPGIFTLGNRAGRCHWPAGFLGILPFLPAPSSRCRPILTPFGYQALNIISRLNLLHSLRGIFIRRCRQSRPLRERKALGSFRSATGIAEQAMRKHEDGGRGEDGILARGGKKGQGVACVTASDRSRCQSLPRIARPVERRKCRGRANGDTEPACMFVSTELPKTARCGASCRNEHVTISNVCISWSLERVEMTMLLAALTAVTPSGPTTQQSYNLVDWSSVDRSEQL</sequence>
<organism evidence="2 3">
    <name type="scientific">Dryococelus australis</name>
    <dbReference type="NCBI Taxonomy" id="614101"/>
    <lineage>
        <taxon>Eukaryota</taxon>
        <taxon>Metazoa</taxon>
        <taxon>Ecdysozoa</taxon>
        <taxon>Arthropoda</taxon>
        <taxon>Hexapoda</taxon>
        <taxon>Insecta</taxon>
        <taxon>Pterygota</taxon>
        <taxon>Neoptera</taxon>
        <taxon>Polyneoptera</taxon>
        <taxon>Phasmatodea</taxon>
        <taxon>Verophasmatodea</taxon>
        <taxon>Anareolatae</taxon>
        <taxon>Phasmatidae</taxon>
        <taxon>Eurycanthinae</taxon>
        <taxon>Dryococelus</taxon>
    </lineage>
</organism>
<evidence type="ECO:0000256" key="1">
    <source>
        <dbReference type="SAM" id="MobiDB-lite"/>
    </source>
</evidence>
<dbReference type="EMBL" id="JARBHB010000014">
    <property type="protein sequence ID" value="KAJ8868716.1"/>
    <property type="molecule type" value="Genomic_DNA"/>
</dbReference>
<proteinExistence type="predicted"/>
<name>A0ABQ9G8G5_9NEOP</name>
<accession>A0ABQ9G8G5</accession>
<feature type="region of interest" description="Disordered" evidence="1">
    <location>
        <begin position="1"/>
        <end position="28"/>
    </location>
</feature>
<dbReference type="Proteomes" id="UP001159363">
    <property type="component" value="Chromosome 13"/>
</dbReference>
<protein>
    <submittedName>
        <fullName evidence="2">Uncharacterized protein</fullName>
    </submittedName>
</protein>
<keyword evidence="3" id="KW-1185">Reference proteome</keyword>